<feature type="transmembrane region" description="Helical" evidence="6">
    <location>
        <begin position="281"/>
        <end position="301"/>
    </location>
</feature>
<evidence type="ECO:0000259" key="7">
    <source>
        <dbReference type="PROSITE" id="PS50262"/>
    </source>
</evidence>
<evidence type="ECO:0000256" key="2">
    <source>
        <dbReference type="ARBA" id="ARBA00022692"/>
    </source>
</evidence>
<proteinExistence type="predicted"/>
<organism evidence="8 9">
    <name type="scientific">Hypsibius exemplaris</name>
    <name type="common">Freshwater tardigrade</name>
    <dbReference type="NCBI Taxonomy" id="2072580"/>
    <lineage>
        <taxon>Eukaryota</taxon>
        <taxon>Metazoa</taxon>
        <taxon>Ecdysozoa</taxon>
        <taxon>Tardigrada</taxon>
        <taxon>Eutardigrada</taxon>
        <taxon>Parachela</taxon>
        <taxon>Hypsibioidea</taxon>
        <taxon>Hypsibiidae</taxon>
        <taxon>Hypsibius</taxon>
    </lineage>
</organism>
<reference evidence="9" key="1">
    <citation type="submission" date="2017-01" db="EMBL/GenBank/DDBJ databases">
        <title>Comparative genomics of anhydrobiosis in the tardigrade Hypsibius dujardini.</title>
        <authorList>
            <person name="Yoshida Y."/>
            <person name="Koutsovoulos G."/>
            <person name="Laetsch D."/>
            <person name="Stevens L."/>
            <person name="Kumar S."/>
            <person name="Horikawa D."/>
            <person name="Ishino K."/>
            <person name="Komine S."/>
            <person name="Tomita M."/>
            <person name="Blaxter M."/>
            <person name="Arakawa K."/>
        </authorList>
    </citation>
    <scope>NUCLEOTIDE SEQUENCE [LARGE SCALE GENOMIC DNA]</scope>
    <source>
        <strain evidence="9">Z151</strain>
    </source>
</reference>
<dbReference type="EMBL" id="MTYJ01000396">
    <property type="protein sequence ID" value="OWA54351.1"/>
    <property type="molecule type" value="Genomic_DNA"/>
</dbReference>
<dbReference type="PANTHER" id="PTHR46641">
    <property type="entry name" value="FMRFAMIDE RECEPTOR-RELATED"/>
    <property type="match status" value="1"/>
</dbReference>
<evidence type="ECO:0000256" key="3">
    <source>
        <dbReference type="ARBA" id="ARBA00022989"/>
    </source>
</evidence>
<keyword evidence="4 6" id="KW-0472">Membrane</keyword>
<comment type="subcellular location">
    <subcellularLocation>
        <location evidence="1">Membrane</location>
    </subcellularLocation>
</comment>
<evidence type="ECO:0000256" key="1">
    <source>
        <dbReference type="ARBA" id="ARBA00004370"/>
    </source>
</evidence>
<feature type="transmembrane region" description="Helical" evidence="6">
    <location>
        <begin position="74"/>
        <end position="95"/>
    </location>
</feature>
<feature type="transmembrane region" description="Helical" evidence="6">
    <location>
        <begin position="329"/>
        <end position="348"/>
    </location>
</feature>
<keyword evidence="9" id="KW-1185">Reference proteome</keyword>
<feature type="transmembrane region" description="Helical" evidence="6">
    <location>
        <begin position="115"/>
        <end position="139"/>
    </location>
</feature>
<name>A0A9X6RP53_HYPEX</name>
<feature type="transmembrane region" description="Helical" evidence="6">
    <location>
        <begin position="218"/>
        <end position="236"/>
    </location>
</feature>
<keyword evidence="3 6" id="KW-1133">Transmembrane helix</keyword>
<dbReference type="Gene3D" id="1.20.1070.10">
    <property type="entry name" value="Rhodopsin 7-helix transmembrane proteins"/>
    <property type="match status" value="1"/>
</dbReference>
<evidence type="ECO:0000256" key="5">
    <source>
        <dbReference type="SAM" id="MobiDB-lite"/>
    </source>
</evidence>
<dbReference type="AlphaFoldDB" id="A0A9X6RP53"/>
<feature type="transmembrane region" description="Helical" evidence="6">
    <location>
        <begin position="38"/>
        <end position="62"/>
    </location>
</feature>
<feature type="transmembrane region" description="Helical" evidence="6">
    <location>
        <begin position="160"/>
        <end position="185"/>
    </location>
</feature>
<dbReference type="Proteomes" id="UP000192578">
    <property type="component" value="Unassembled WGS sequence"/>
</dbReference>
<dbReference type="InterPro" id="IPR052954">
    <property type="entry name" value="GPCR-Ligand_Int"/>
</dbReference>
<dbReference type="PROSITE" id="PS50262">
    <property type="entry name" value="G_PROTEIN_RECEP_F1_2"/>
    <property type="match status" value="1"/>
</dbReference>
<evidence type="ECO:0000256" key="6">
    <source>
        <dbReference type="SAM" id="Phobius"/>
    </source>
</evidence>
<evidence type="ECO:0000256" key="4">
    <source>
        <dbReference type="ARBA" id="ARBA00023136"/>
    </source>
</evidence>
<dbReference type="PANTHER" id="PTHR46641:SF2">
    <property type="entry name" value="FMRFAMIDE RECEPTOR"/>
    <property type="match status" value="1"/>
</dbReference>
<feature type="region of interest" description="Disordered" evidence="5">
    <location>
        <begin position="585"/>
        <end position="609"/>
    </location>
</feature>
<dbReference type="OrthoDB" id="10011262at2759"/>
<evidence type="ECO:0000313" key="9">
    <source>
        <dbReference type="Proteomes" id="UP000192578"/>
    </source>
</evidence>
<sequence length="609" mass="69148">MDNATSPDKCSSASIESSPVAISNATDLVSSPPNLDTVYVSLISFPILLVVCTVGNCLNILVLRRLKTLNVKEVLLIGLSVTNIFALWLAVPLYLDHHAWYLGIEHEEAPLLVRVLGVFQWLKTAAYYLSDGILILFSCERLMAFRWSHFHRRFRSRLRVALILICLLAFLSLLISLEACVWYYAWRSWEASPHPGESHFTMPVWLAVWDDIQKEIDIVLPILILMIILCVNVWLLRFLQASLLISAEFRANMILEDNNRDRRATLTESTLHRPTGISTMYLPLLGCAALYFVTQFPAILLNTLHHLASPPLCWFSPIGGALLQDLRPIAWTLALVNYSVNFMVYAGLSKQYRLLIKNILHCRQEPEMVRRISSLRDSEVGSGVYARIRSSVRQLENFSSPGGRSALAEYAWRTVRMGDGVRWPNTPGERFAWRRSALADYAWRTVRMGDGVRWPNTPGERFAWETECAGRMRLENGSHGRRSALAECAWRTVRMGDGVRWPNTPGERFAWETECADRIRLENGSHGRRSALADTLGERFAWETECAGRIRLEKRFAWETECAGESLENGSHGRRSALAECAWRTSPASNKQRNRGQPRFLSVNVSSPI</sequence>
<feature type="domain" description="G-protein coupled receptors family 1 profile" evidence="7">
    <location>
        <begin position="55"/>
        <end position="345"/>
    </location>
</feature>
<dbReference type="SUPFAM" id="SSF81321">
    <property type="entry name" value="Family A G protein-coupled receptor-like"/>
    <property type="match status" value="1"/>
</dbReference>
<dbReference type="GO" id="GO:0016020">
    <property type="term" value="C:membrane"/>
    <property type="evidence" value="ECO:0007669"/>
    <property type="project" value="UniProtKB-SubCell"/>
</dbReference>
<comment type="caution">
    <text evidence="8">The sequence shown here is derived from an EMBL/GenBank/DDBJ whole genome shotgun (WGS) entry which is preliminary data.</text>
</comment>
<protein>
    <recommendedName>
        <fullName evidence="7">G-protein coupled receptors family 1 profile domain-containing protein</fullName>
    </recommendedName>
</protein>
<gene>
    <name evidence="8" type="ORF">BV898_18759</name>
</gene>
<evidence type="ECO:0000313" key="8">
    <source>
        <dbReference type="EMBL" id="OWA54351.1"/>
    </source>
</evidence>
<accession>A0A9X6RP53</accession>
<dbReference type="InterPro" id="IPR017452">
    <property type="entry name" value="GPCR_Rhodpsn_7TM"/>
</dbReference>
<keyword evidence="2 6" id="KW-0812">Transmembrane</keyword>